<feature type="domain" description="AB hydrolase-1" evidence="1">
    <location>
        <begin position="31"/>
        <end position="251"/>
    </location>
</feature>
<dbReference type="InterPro" id="IPR029058">
    <property type="entry name" value="AB_hydrolase_fold"/>
</dbReference>
<dbReference type="EMBL" id="QEQK01000003">
    <property type="protein sequence ID" value="PWN57190.1"/>
    <property type="molecule type" value="Genomic_DNA"/>
</dbReference>
<dbReference type="SUPFAM" id="SSF53474">
    <property type="entry name" value="alpha/beta-Hydrolases"/>
    <property type="match status" value="1"/>
</dbReference>
<dbReference type="PANTHER" id="PTHR43798">
    <property type="entry name" value="MONOACYLGLYCEROL LIPASE"/>
    <property type="match status" value="1"/>
</dbReference>
<organism evidence="2 3">
    <name type="scientific">Abyssibacter profundi</name>
    <dbReference type="NCBI Taxonomy" id="2182787"/>
    <lineage>
        <taxon>Bacteria</taxon>
        <taxon>Pseudomonadati</taxon>
        <taxon>Pseudomonadota</taxon>
        <taxon>Gammaproteobacteria</taxon>
        <taxon>Chromatiales</taxon>
        <taxon>Oceanococcaceae</taxon>
        <taxon>Abyssibacter</taxon>
    </lineage>
</organism>
<sequence length="285" mass="30672">MLALASACKPTMPTLRLEGTDCHYNDTGEGPALVLIHGLGASQADWFTQLPAFERQYRCIAPDLTGHGGSSPDGPYDIFAQARRLFALLDALGVQQAHVLGHSMGGAVAQSMALVAPERVRSLTICNSTAGFRPTTPKKLLEAVSRVALVGTLGVQPLAGLIAYRLFPHADQADLRRTMRAHFAQGSRPVYLCSLFALGRWSIWHRLADITCSTLVIAAEHDYFPLTETQRLVEGIPDAQLQVFPGSRHGTPMDRAEAFNTRVLEFLAAARGPVQAPPLGEAAPA</sequence>
<dbReference type="PANTHER" id="PTHR43798:SF33">
    <property type="entry name" value="HYDROLASE, PUTATIVE (AFU_ORTHOLOGUE AFUA_2G14860)-RELATED"/>
    <property type="match status" value="1"/>
</dbReference>
<name>A0A363UP05_9GAMM</name>
<evidence type="ECO:0000259" key="1">
    <source>
        <dbReference type="Pfam" id="PF00561"/>
    </source>
</evidence>
<keyword evidence="3" id="KW-1185">Reference proteome</keyword>
<dbReference type="PRINTS" id="PR00111">
    <property type="entry name" value="ABHYDROLASE"/>
</dbReference>
<dbReference type="Proteomes" id="UP000251800">
    <property type="component" value="Unassembled WGS sequence"/>
</dbReference>
<accession>A0A363UP05</accession>
<evidence type="ECO:0000313" key="2">
    <source>
        <dbReference type="EMBL" id="PWN57190.1"/>
    </source>
</evidence>
<comment type="caution">
    <text evidence="2">The sequence shown here is derived from an EMBL/GenBank/DDBJ whole genome shotgun (WGS) entry which is preliminary data.</text>
</comment>
<dbReference type="InterPro" id="IPR000073">
    <property type="entry name" value="AB_hydrolase_1"/>
</dbReference>
<dbReference type="Gene3D" id="3.40.50.1820">
    <property type="entry name" value="alpha/beta hydrolase"/>
    <property type="match status" value="1"/>
</dbReference>
<dbReference type="GO" id="GO:0016020">
    <property type="term" value="C:membrane"/>
    <property type="evidence" value="ECO:0007669"/>
    <property type="project" value="TreeGrafter"/>
</dbReference>
<evidence type="ECO:0000313" key="3">
    <source>
        <dbReference type="Proteomes" id="UP000251800"/>
    </source>
</evidence>
<reference evidence="2 3" key="1">
    <citation type="submission" date="2018-05" db="EMBL/GenBank/DDBJ databases">
        <title>Abyssibacter profundi OUC007T gen. nov., sp. nov, a marine bacterium isolated from seawater of the Mariana Trench.</title>
        <authorList>
            <person name="Zhou S."/>
        </authorList>
    </citation>
    <scope>NUCLEOTIDE SEQUENCE [LARGE SCALE GENOMIC DNA]</scope>
    <source>
        <strain evidence="2 3">OUC007</strain>
    </source>
</reference>
<dbReference type="InterPro" id="IPR050266">
    <property type="entry name" value="AB_hydrolase_sf"/>
</dbReference>
<gene>
    <name evidence="2" type="ORF">DEH80_04510</name>
</gene>
<dbReference type="AlphaFoldDB" id="A0A363UP05"/>
<protein>
    <submittedName>
        <fullName evidence="2">3-oxoadipate enol-lactonase</fullName>
    </submittedName>
</protein>
<proteinExistence type="predicted"/>
<dbReference type="Pfam" id="PF00561">
    <property type="entry name" value="Abhydrolase_1"/>
    <property type="match status" value="1"/>
</dbReference>